<evidence type="ECO:0000256" key="1">
    <source>
        <dbReference type="SAM" id="SignalP"/>
    </source>
</evidence>
<dbReference type="SUPFAM" id="SSF52266">
    <property type="entry name" value="SGNH hydrolase"/>
    <property type="match status" value="1"/>
</dbReference>
<sequence>MLARLPAAPSAFAFAALATAVARAAFPDPGPASPPQRTLLVLGEDWSDIGNTCALPGGRGPPSPPYADGVWSNGRLWSQVAAEKLQLGVYTAAYACSTTANRVVPGGLPSQGLPTPPRTYGAVPANVLAVFAGANDFFINNNSKARFSARRVVHAVSRIPATSGGRLLTLFFELPPLEAFPHVAGGSEDLKFKAKNWTLIFNRVLHKEARALASGDLTGVPRVVDVFPTYEFFRNSLANFKVRVAPCLTFGSAVSGTSRIDTMAEPESAPLGSLNFCPNPDDHIFWDDLHFTAAVHKILGNSVAARLQPLLSIG</sequence>
<dbReference type="GO" id="GO:0016788">
    <property type="term" value="F:hydrolase activity, acting on ester bonds"/>
    <property type="evidence" value="ECO:0007669"/>
    <property type="project" value="InterPro"/>
</dbReference>
<dbReference type="Proteomes" id="UP000673691">
    <property type="component" value="Unassembled WGS sequence"/>
</dbReference>
<evidence type="ECO:0008006" key="4">
    <source>
        <dbReference type="Google" id="ProtNLM"/>
    </source>
</evidence>
<protein>
    <recommendedName>
        <fullName evidence="4">SGNH hydrolase-type esterase domain-containing protein</fullName>
    </recommendedName>
</protein>
<feature type="signal peptide" evidence="1">
    <location>
        <begin position="1"/>
        <end position="24"/>
    </location>
</feature>
<accession>A0A8H8DL61</accession>
<dbReference type="InterPro" id="IPR001087">
    <property type="entry name" value="GDSL"/>
</dbReference>
<feature type="chain" id="PRO_5034586270" description="SGNH hydrolase-type esterase domain-containing protein" evidence="1">
    <location>
        <begin position="25"/>
        <end position="314"/>
    </location>
</feature>
<proteinExistence type="predicted"/>
<dbReference type="InterPro" id="IPR036514">
    <property type="entry name" value="SGNH_hydro_sf"/>
</dbReference>
<gene>
    <name evidence="2" type="ORF">BJ554DRAFT_5313</name>
</gene>
<reference evidence="2 3" key="1">
    <citation type="journal article" name="Sci. Rep.">
        <title>Genome-scale phylogenetic analyses confirm Olpidium as the closest living zoosporic fungus to the non-flagellated, terrestrial fungi.</title>
        <authorList>
            <person name="Chang Y."/>
            <person name="Rochon D."/>
            <person name="Sekimoto S."/>
            <person name="Wang Y."/>
            <person name="Chovatia M."/>
            <person name="Sandor L."/>
            <person name="Salamov A."/>
            <person name="Grigoriev I.V."/>
            <person name="Stajich J.E."/>
            <person name="Spatafora J.W."/>
        </authorList>
    </citation>
    <scope>NUCLEOTIDE SEQUENCE [LARGE SCALE GENOMIC DNA]</scope>
    <source>
        <strain evidence="2">S191</strain>
    </source>
</reference>
<comment type="caution">
    <text evidence="2">The sequence shown here is derived from an EMBL/GenBank/DDBJ whole genome shotgun (WGS) entry which is preliminary data.</text>
</comment>
<name>A0A8H8DL61_9FUNG</name>
<keyword evidence="3" id="KW-1185">Reference proteome</keyword>
<organism evidence="2 3">
    <name type="scientific">Olpidium bornovanus</name>
    <dbReference type="NCBI Taxonomy" id="278681"/>
    <lineage>
        <taxon>Eukaryota</taxon>
        <taxon>Fungi</taxon>
        <taxon>Fungi incertae sedis</taxon>
        <taxon>Olpidiomycota</taxon>
        <taxon>Olpidiomycotina</taxon>
        <taxon>Olpidiomycetes</taxon>
        <taxon>Olpidiales</taxon>
        <taxon>Olpidiaceae</taxon>
        <taxon>Olpidium</taxon>
    </lineage>
</organism>
<evidence type="ECO:0000313" key="2">
    <source>
        <dbReference type="EMBL" id="KAG5462368.1"/>
    </source>
</evidence>
<dbReference type="EMBL" id="JAEFCI010002228">
    <property type="protein sequence ID" value="KAG5462368.1"/>
    <property type="molecule type" value="Genomic_DNA"/>
</dbReference>
<dbReference type="OrthoDB" id="1600564at2759"/>
<dbReference type="AlphaFoldDB" id="A0A8H8DL61"/>
<dbReference type="Gene3D" id="3.40.50.1110">
    <property type="entry name" value="SGNH hydrolase"/>
    <property type="match status" value="1"/>
</dbReference>
<dbReference type="Pfam" id="PF00657">
    <property type="entry name" value="Lipase_GDSL"/>
    <property type="match status" value="1"/>
</dbReference>
<evidence type="ECO:0000313" key="3">
    <source>
        <dbReference type="Proteomes" id="UP000673691"/>
    </source>
</evidence>
<keyword evidence="1" id="KW-0732">Signal</keyword>